<keyword evidence="2" id="KW-1185">Reference proteome</keyword>
<dbReference type="Proteomes" id="UP000248555">
    <property type="component" value="Unassembled WGS sequence"/>
</dbReference>
<dbReference type="EMBL" id="QLMH01000003">
    <property type="protein sequence ID" value="RAK21127.1"/>
    <property type="molecule type" value="Genomic_DNA"/>
</dbReference>
<name>A0A327YLB8_9BACL</name>
<reference evidence="1 2" key="1">
    <citation type="submission" date="2018-06" db="EMBL/GenBank/DDBJ databases">
        <title>Genomic Encyclopedia of Type Strains, Phase III (KMG-III): the genomes of soil and plant-associated and newly described type strains.</title>
        <authorList>
            <person name="Whitman W."/>
        </authorList>
    </citation>
    <scope>NUCLEOTIDE SEQUENCE [LARGE SCALE GENOMIC DNA]</scope>
    <source>
        <strain evidence="1 2">CGMCC 1.8979</strain>
    </source>
</reference>
<dbReference type="RefSeq" id="WP_181502730.1">
    <property type="nucleotide sequence ID" value="NZ_QLMH01000003.1"/>
</dbReference>
<proteinExistence type="predicted"/>
<evidence type="ECO:0000313" key="2">
    <source>
        <dbReference type="Proteomes" id="UP000248555"/>
    </source>
</evidence>
<organism evidence="1 2">
    <name type="scientific">Paranoxybacillus vitaminiphilus</name>
    <dbReference type="NCBI Taxonomy" id="581036"/>
    <lineage>
        <taxon>Bacteria</taxon>
        <taxon>Bacillati</taxon>
        <taxon>Bacillota</taxon>
        <taxon>Bacilli</taxon>
        <taxon>Bacillales</taxon>
        <taxon>Anoxybacillaceae</taxon>
        <taxon>Paranoxybacillus</taxon>
    </lineage>
</organism>
<accession>A0A327YLB8</accession>
<gene>
    <name evidence="1" type="ORF">B0I26_10379</name>
</gene>
<comment type="caution">
    <text evidence="1">The sequence shown here is derived from an EMBL/GenBank/DDBJ whole genome shotgun (WGS) entry which is preliminary data.</text>
</comment>
<dbReference type="AlphaFoldDB" id="A0A327YLB8"/>
<protein>
    <submittedName>
        <fullName evidence="1">Uncharacterized protein</fullName>
    </submittedName>
</protein>
<sequence length="49" mass="5789">MELELKRIGQLIAPWGGTRTSVEFFRKYREAFEKVESKVHSLESFEISK</sequence>
<evidence type="ECO:0000313" key="1">
    <source>
        <dbReference type="EMBL" id="RAK21127.1"/>
    </source>
</evidence>